<dbReference type="Proteomes" id="UP000002028">
    <property type="component" value="Chromosome"/>
</dbReference>
<name>D2QDI6_SPILD</name>
<accession>D2QDI6</accession>
<sequence length="294" mass="33002">MEGRFYLKIPALNGDTLLGLCDTGGGYTAIYPKTVGRLKMDSKIAHVTIKNETTDYILTQEIYDNPVIPKPKLNPYFRAYEQNSFFEVADQATSSSFTTYIPHDVFLGQFFFIGHAWIFDYQAGKIMINAPLGENSGDKNIQKLSFKREKSGNKQFAHPRMSLSVDGDKVDMLFDTGASFILSEAGKVGLGTSRSSVAGSFIAKSIFDTWRQRHPDWRVLEKGELTGSDLIEVPQVQIGTLVAGPVWFASRDDEVWRRMASSMDKPVKGAIGGSFLQYFKVQIDYNNDLIRFEK</sequence>
<dbReference type="EMBL" id="CP001769">
    <property type="protein sequence ID" value="ADB38116.1"/>
    <property type="molecule type" value="Genomic_DNA"/>
</dbReference>
<dbReference type="eggNOG" id="ENOG5032WZ8">
    <property type="taxonomic scope" value="Bacteria"/>
</dbReference>
<evidence type="ECO:0000313" key="2">
    <source>
        <dbReference type="Proteomes" id="UP000002028"/>
    </source>
</evidence>
<dbReference type="HOGENOM" id="CLU_064729_0_0_10"/>
<evidence type="ECO:0008006" key="3">
    <source>
        <dbReference type="Google" id="ProtNLM"/>
    </source>
</evidence>
<dbReference type="InterPro" id="IPR021109">
    <property type="entry name" value="Peptidase_aspartic_dom_sf"/>
</dbReference>
<dbReference type="AlphaFoldDB" id="D2QDI6"/>
<protein>
    <recommendedName>
        <fullName evidence="3">Peptidase A2 domain-containing protein</fullName>
    </recommendedName>
</protein>
<proteinExistence type="predicted"/>
<organism evidence="1 2">
    <name type="scientific">Spirosoma linguale (strain ATCC 33905 / DSM 74 / LMG 10896 / Claus 1)</name>
    <dbReference type="NCBI Taxonomy" id="504472"/>
    <lineage>
        <taxon>Bacteria</taxon>
        <taxon>Pseudomonadati</taxon>
        <taxon>Bacteroidota</taxon>
        <taxon>Cytophagia</taxon>
        <taxon>Cytophagales</taxon>
        <taxon>Cytophagaceae</taxon>
        <taxon>Spirosoma</taxon>
    </lineage>
</organism>
<gene>
    <name evidence="1" type="ordered locus">Slin_2077</name>
</gene>
<evidence type="ECO:0000313" key="1">
    <source>
        <dbReference type="EMBL" id="ADB38116.1"/>
    </source>
</evidence>
<dbReference type="Gene3D" id="2.40.70.10">
    <property type="entry name" value="Acid Proteases"/>
    <property type="match status" value="1"/>
</dbReference>
<reference evidence="1 2" key="1">
    <citation type="journal article" date="2010" name="Stand. Genomic Sci.">
        <title>Complete genome sequence of Spirosoma linguale type strain (1).</title>
        <authorList>
            <person name="Lail K."/>
            <person name="Sikorski J."/>
            <person name="Saunders E."/>
            <person name="Lapidus A."/>
            <person name="Glavina Del Rio T."/>
            <person name="Copeland A."/>
            <person name="Tice H."/>
            <person name="Cheng J.-F."/>
            <person name="Lucas S."/>
            <person name="Nolan M."/>
            <person name="Bruce D."/>
            <person name="Goodwin L."/>
            <person name="Pitluck S."/>
            <person name="Ivanova N."/>
            <person name="Mavromatis K."/>
            <person name="Ovchinnikova G."/>
            <person name="Pati A."/>
            <person name="Chen A."/>
            <person name="Palaniappan K."/>
            <person name="Land M."/>
            <person name="Hauser L."/>
            <person name="Chang Y.-J."/>
            <person name="Jeffries C.D."/>
            <person name="Chain P."/>
            <person name="Brettin T."/>
            <person name="Detter J.C."/>
            <person name="Schuetze A."/>
            <person name="Rohde M."/>
            <person name="Tindall B.J."/>
            <person name="Goeker M."/>
            <person name="Bristow J."/>
            <person name="Eisen J.A."/>
            <person name="Markowitz V."/>
            <person name="Hugenholtz P."/>
            <person name="Kyrpides N.C."/>
            <person name="Klenk H.-P."/>
            <person name="Chen F."/>
        </authorList>
    </citation>
    <scope>NUCLEOTIDE SEQUENCE [LARGE SCALE GENOMIC DNA]</scope>
    <source>
        <strain evidence="2">ATCC 33905 / DSM 74 / LMG 10896 / Claus 1</strain>
    </source>
</reference>
<dbReference type="KEGG" id="sli:Slin_2077"/>
<keyword evidence="2" id="KW-1185">Reference proteome</keyword>